<dbReference type="AlphaFoldDB" id="A0A0C3A4E2"/>
<dbReference type="EMBL" id="MRBO01000130">
    <property type="protein sequence ID" value="KAB2586769.1"/>
    <property type="molecule type" value="Genomic_DNA"/>
</dbReference>
<dbReference type="InterPro" id="IPR011009">
    <property type="entry name" value="Kinase-like_dom_sf"/>
</dbReference>
<evidence type="ECO:0000313" key="4">
    <source>
        <dbReference type="Proteomes" id="UP000325576"/>
    </source>
</evidence>
<name>A0A0C3A4E2_RHOER</name>
<evidence type="ECO:0000313" key="3">
    <source>
        <dbReference type="EMBL" id="WGV48704.2"/>
    </source>
</evidence>
<dbReference type="Proteomes" id="UP000325576">
    <property type="component" value="Unassembled WGS sequence"/>
</dbReference>
<sequence>MKTISTALEIVEAARVSADVFGGDSSDLDTRRAAKRRFHRLASAIHPDRAKPEDRVRYSAATSRLNELYRSWAAEFEPADSRPVYVGERGEYTLGGLVARGSVANLYRSDAGVVLKIPRNPRANSMIEAERNVLTDIENSCEAGWAVSYFPRLIDRITHVGSGTRRQIDVLDDLTEGFVSLADVREAYPGGLDPRDWAWMHRRLLRALAAAHATGWVHTAITAENVLIEPDRHGVVLVGWSFATRTGSRPVATIGSDRDSYPPELGEGASPAWDVYMAHHLMLRMLGEQTHERMKAFADGCMQDNPRLRPDAVDLLGEFDELLDLLYGQRTFRPFAVPSTKGQ</sequence>
<dbReference type="KEGG" id="reb:XU06_24420"/>
<dbReference type="SUPFAM" id="SSF56112">
    <property type="entry name" value="Protein kinase-like (PK-like)"/>
    <property type="match status" value="1"/>
</dbReference>
<dbReference type="GO" id="GO:0004672">
    <property type="term" value="F:protein kinase activity"/>
    <property type="evidence" value="ECO:0007669"/>
    <property type="project" value="InterPro"/>
</dbReference>
<proteinExistence type="predicted"/>
<accession>A0A0C3A4E2</accession>
<dbReference type="SMART" id="SM00220">
    <property type="entry name" value="S_TKc"/>
    <property type="match status" value="1"/>
</dbReference>
<dbReference type="RefSeq" id="WP_042952928.1">
    <property type="nucleotide sequence ID" value="NZ_CP011295.1"/>
</dbReference>
<evidence type="ECO:0000259" key="1">
    <source>
        <dbReference type="PROSITE" id="PS50011"/>
    </source>
</evidence>
<dbReference type="Proteomes" id="UP001230933">
    <property type="component" value="Chromosome"/>
</dbReference>
<gene>
    <name evidence="2" type="ORF">BS297_03550</name>
    <name evidence="3" type="ORF">QIE55_24730</name>
</gene>
<reference evidence="3" key="2">
    <citation type="submission" date="2023-08" db="EMBL/GenBank/DDBJ databases">
        <title>Isolation and Characterization of Rhodococcus erythropolis MGMM8.</title>
        <authorList>
            <person name="Diabankana R.G.C."/>
            <person name="Afordoanyi D.M."/>
            <person name="Validov S.Z."/>
        </authorList>
    </citation>
    <scope>NUCLEOTIDE SEQUENCE</scope>
    <source>
        <strain evidence="3">MGMM8</strain>
    </source>
</reference>
<protein>
    <recommendedName>
        <fullName evidence="1">Protein kinase domain-containing protein</fullName>
    </recommendedName>
</protein>
<dbReference type="EMBL" id="CP124545">
    <property type="protein sequence ID" value="WGV48704.2"/>
    <property type="molecule type" value="Genomic_DNA"/>
</dbReference>
<dbReference type="PROSITE" id="PS50011">
    <property type="entry name" value="PROTEIN_KINASE_DOM"/>
    <property type="match status" value="1"/>
</dbReference>
<dbReference type="GO" id="GO:0005524">
    <property type="term" value="F:ATP binding"/>
    <property type="evidence" value="ECO:0007669"/>
    <property type="project" value="InterPro"/>
</dbReference>
<feature type="domain" description="Protein kinase" evidence="1">
    <location>
        <begin position="92"/>
        <end position="343"/>
    </location>
</feature>
<reference evidence="2 4" key="1">
    <citation type="journal article" date="2017" name="Poromechanics V (2013)">
        <title>Genomic Characterization of the Arsenic-Tolerant Actinobacterium, &lt;i&gt;Rhodococcus erythropolis&lt;/i&gt; S43.</title>
        <authorList>
            <person name="Retamal-Morales G."/>
            <person name="Mehnert M."/>
            <person name="Schwabe R."/>
            <person name="Tischler D."/>
            <person name="Schloemann M."/>
            <person name="Levican G.J."/>
        </authorList>
    </citation>
    <scope>NUCLEOTIDE SEQUENCE [LARGE SCALE GENOMIC DNA]</scope>
    <source>
        <strain evidence="2 4">S43</strain>
    </source>
</reference>
<evidence type="ECO:0000313" key="2">
    <source>
        <dbReference type="EMBL" id="KAB2586769.1"/>
    </source>
</evidence>
<dbReference type="Gene3D" id="1.10.510.10">
    <property type="entry name" value="Transferase(Phosphotransferase) domain 1"/>
    <property type="match status" value="1"/>
</dbReference>
<organism evidence="2 4">
    <name type="scientific">Rhodococcus erythropolis</name>
    <name type="common">Arthrobacter picolinophilus</name>
    <dbReference type="NCBI Taxonomy" id="1833"/>
    <lineage>
        <taxon>Bacteria</taxon>
        <taxon>Bacillati</taxon>
        <taxon>Actinomycetota</taxon>
        <taxon>Actinomycetes</taxon>
        <taxon>Mycobacteriales</taxon>
        <taxon>Nocardiaceae</taxon>
        <taxon>Rhodococcus</taxon>
        <taxon>Rhodococcus erythropolis group</taxon>
    </lineage>
</organism>
<dbReference type="InterPro" id="IPR000719">
    <property type="entry name" value="Prot_kinase_dom"/>
</dbReference>